<proteinExistence type="predicted"/>
<comment type="caution">
    <text evidence="3">The sequence shown here is derived from an EMBL/GenBank/DDBJ whole genome shotgun (WGS) entry which is preliminary data.</text>
</comment>
<dbReference type="RefSeq" id="WP_225421620.1">
    <property type="nucleotide sequence ID" value="NZ_SPDV01000084.1"/>
</dbReference>
<name>A0A4Y8ZNN3_9SPHN</name>
<feature type="non-terminal residue" evidence="3">
    <location>
        <position position="64"/>
    </location>
</feature>
<feature type="compositionally biased region" description="Low complexity" evidence="1">
    <location>
        <begin position="26"/>
        <end position="42"/>
    </location>
</feature>
<evidence type="ECO:0000313" key="4">
    <source>
        <dbReference type="Proteomes" id="UP000298213"/>
    </source>
</evidence>
<feature type="region of interest" description="Disordered" evidence="1">
    <location>
        <begin position="26"/>
        <end position="64"/>
    </location>
</feature>
<keyword evidence="4" id="KW-1185">Reference proteome</keyword>
<evidence type="ECO:0000256" key="1">
    <source>
        <dbReference type="SAM" id="MobiDB-lite"/>
    </source>
</evidence>
<feature type="signal peptide" evidence="2">
    <location>
        <begin position="1"/>
        <end position="27"/>
    </location>
</feature>
<feature type="compositionally biased region" description="Low complexity" evidence="1">
    <location>
        <begin position="50"/>
        <end position="64"/>
    </location>
</feature>
<protein>
    <submittedName>
        <fullName evidence="3">Lytic murein transglycosylase</fullName>
    </submittedName>
</protein>
<dbReference type="AlphaFoldDB" id="A0A4Y8ZNN3"/>
<reference evidence="3 4" key="1">
    <citation type="submission" date="2019-03" db="EMBL/GenBank/DDBJ databases">
        <title>Genome sequence of Sphingomonas sp. 17J27-24.</title>
        <authorList>
            <person name="Kim M."/>
            <person name="Maeng S."/>
            <person name="Sathiyaraj S."/>
        </authorList>
    </citation>
    <scope>NUCLEOTIDE SEQUENCE [LARGE SCALE GENOMIC DNA]</scope>
    <source>
        <strain evidence="3 4">17J27-24</strain>
    </source>
</reference>
<evidence type="ECO:0000313" key="3">
    <source>
        <dbReference type="EMBL" id="TFI56419.1"/>
    </source>
</evidence>
<organism evidence="3 4">
    <name type="scientific">Sphingomonas parva</name>
    <dbReference type="NCBI Taxonomy" id="2555898"/>
    <lineage>
        <taxon>Bacteria</taxon>
        <taxon>Pseudomonadati</taxon>
        <taxon>Pseudomonadota</taxon>
        <taxon>Alphaproteobacteria</taxon>
        <taxon>Sphingomonadales</taxon>
        <taxon>Sphingomonadaceae</taxon>
        <taxon>Sphingomonas</taxon>
    </lineage>
</organism>
<keyword evidence="2" id="KW-0732">Signal</keyword>
<feature type="chain" id="PRO_5021226429" evidence="2">
    <location>
        <begin position="28"/>
        <end position="64"/>
    </location>
</feature>
<accession>A0A4Y8ZNN3</accession>
<dbReference type="Proteomes" id="UP000298213">
    <property type="component" value="Unassembled WGS sequence"/>
</dbReference>
<gene>
    <name evidence="3" type="ORF">E2493_20240</name>
</gene>
<evidence type="ECO:0000256" key="2">
    <source>
        <dbReference type="SAM" id="SignalP"/>
    </source>
</evidence>
<sequence length="64" mass="6409">MNQPIPSRRAIALLLAAGALPFTPLLAQETPAPAEPPAAQTPAPEPPRQAPTATAPTAPIVAPA</sequence>
<dbReference type="EMBL" id="SPDV01000084">
    <property type="protein sequence ID" value="TFI56419.1"/>
    <property type="molecule type" value="Genomic_DNA"/>
</dbReference>